<dbReference type="PROSITE" id="PS00518">
    <property type="entry name" value="ZF_RING_1"/>
    <property type="match status" value="1"/>
</dbReference>
<dbReference type="Gene3D" id="3.30.40.10">
    <property type="entry name" value="Zinc/RING finger domain, C3HC4 (zinc finger)"/>
    <property type="match status" value="1"/>
</dbReference>
<evidence type="ECO:0000256" key="1">
    <source>
        <dbReference type="ARBA" id="ARBA00022723"/>
    </source>
</evidence>
<keyword evidence="3" id="KW-0862">Zinc</keyword>
<keyword evidence="8" id="KW-1185">Reference proteome</keyword>
<dbReference type="SMART" id="SM00184">
    <property type="entry name" value="RING"/>
    <property type="match status" value="1"/>
</dbReference>
<keyword evidence="2 4" id="KW-0863">Zinc-finger</keyword>
<sequence>MASRRKEQSCPICCEMPRDMAHALPCCHHFCLGCILRWVRAIHTCPLCRTLISAISFSEQEEDCLQCIIRHPREAASHAGNADGSRDGRSTRGLVTSLASASPGTPSPAEQGAAGPEAVGGILPELWAELFRRRWSLLSPVRAWLQQHLRKIYREQWWQTRTVESSILLILCIFGPDREVLLQQLRPRLQCYTALLVHGTLGIIETQCSRDVHRLWGCHAAPQEDESPADGSSPSARRGDAPTSGVEHEAGASGFLQQQTDSLITVREEQTSTENPRGPGFVRAEIQTTLEPHSRRVVGPAPSTDCLEENFCG</sequence>
<gene>
    <name evidence="7" type="ORF">RLOC_00000158</name>
</gene>
<name>A0A218V1P5_9PASE</name>
<feature type="domain" description="RING-type" evidence="6">
    <location>
        <begin position="10"/>
        <end position="49"/>
    </location>
</feature>
<evidence type="ECO:0000256" key="5">
    <source>
        <dbReference type="SAM" id="MobiDB-lite"/>
    </source>
</evidence>
<evidence type="ECO:0000259" key="6">
    <source>
        <dbReference type="PROSITE" id="PS50089"/>
    </source>
</evidence>
<evidence type="ECO:0000256" key="3">
    <source>
        <dbReference type="ARBA" id="ARBA00022833"/>
    </source>
</evidence>
<dbReference type="InterPro" id="IPR013083">
    <property type="entry name" value="Znf_RING/FYVE/PHD"/>
</dbReference>
<dbReference type="GO" id="GO:0008270">
    <property type="term" value="F:zinc ion binding"/>
    <property type="evidence" value="ECO:0007669"/>
    <property type="project" value="UniProtKB-KW"/>
</dbReference>
<dbReference type="Pfam" id="PF13639">
    <property type="entry name" value="zf-RING_2"/>
    <property type="match status" value="1"/>
</dbReference>
<reference evidence="7 8" key="1">
    <citation type="submission" date="2017-05" db="EMBL/GenBank/DDBJ databases">
        <title>Genome of assembly of the Bengalese finch, Lonchura striata domestica.</title>
        <authorList>
            <person name="Colquitt B.M."/>
            <person name="Brainard M.S."/>
        </authorList>
    </citation>
    <scope>NUCLEOTIDE SEQUENCE [LARGE SCALE GENOMIC DNA]</scope>
    <source>
        <strain evidence="7">White83orange57</strain>
    </source>
</reference>
<dbReference type="InterPro" id="IPR001841">
    <property type="entry name" value="Znf_RING"/>
</dbReference>
<dbReference type="SUPFAM" id="SSF57850">
    <property type="entry name" value="RING/U-box"/>
    <property type="match status" value="1"/>
</dbReference>
<dbReference type="InterPro" id="IPR017907">
    <property type="entry name" value="Znf_RING_CS"/>
</dbReference>
<dbReference type="Proteomes" id="UP000197619">
    <property type="component" value="Unassembled WGS sequence"/>
</dbReference>
<dbReference type="PROSITE" id="PS50089">
    <property type="entry name" value="ZF_RING_2"/>
    <property type="match status" value="1"/>
</dbReference>
<evidence type="ECO:0000256" key="2">
    <source>
        <dbReference type="ARBA" id="ARBA00022771"/>
    </source>
</evidence>
<evidence type="ECO:0000256" key="4">
    <source>
        <dbReference type="PROSITE-ProRule" id="PRU00175"/>
    </source>
</evidence>
<evidence type="ECO:0000313" key="8">
    <source>
        <dbReference type="Proteomes" id="UP000197619"/>
    </source>
</evidence>
<protein>
    <recommendedName>
        <fullName evidence="6">RING-type domain-containing protein</fullName>
    </recommendedName>
</protein>
<organism evidence="7 8">
    <name type="scientific">Lonchura striata</name>
    <name type="common">white-rumped munia</name>
    <dbReference type="NCBI Taxonomy" id="40157"/>
    <lineage>
        <taxon>Eukaryota</taxon>
        <taxon>Metazoa</taxon>
        <taxon>Chordata</taxon>
        <taxon>Craniata</taxon>
        <taxon>Vertebrata</taxon>
        <taxon>Euteleostomi</taxon>
        <taxon>Archelosauria</taxon>
        <taxon>Archosauria</taxon>
        <taxon>Dinosauria</taxon>
        <taxon>Saurischia</taxon>
        <taxon>Theropoda</taxon>
        <taxon>Coelurosauria</taxon>
        <taxon>Aves</taxon>
        <taxon>Neognathae</taxon>
        <taxon>Neoaves</taxon>
        <taxon>Telluraves</taxon>
        <taxon>Australaves</taxon>
        <taxon>Passeriformes</taxon>
        <taxon>Passeroidea</taxon>
        <taxon>Estrildidae</taxon>
        <taxon>Estrildinae</taxon>
        <taxon>Lonchura</taxon>
    </lineage>
</organism>
<comment type="caution">
    <text evidence="7">The sequence shown here is derived from an EMBL/GenBank/DDBJ whole genome shotgun (WGS) entry which is preliminary data.</text>
</comment>
<proteinExistence type="predicted"/>
<keyword evidence="1" id="KW-0479">Metal-binding</keyword>
<feature type="region of interest" description="Disordered" evidence="5">
    <location>
        <begin position="222"/>
        <end position="258"/>
    </location>
</feature>
<evidence type="ECO:0000313" key="7">
    <source>
        <dbReference type="EMBL" id="OWK59640.1"/>
    </source>
</evidence>
<dbReference type="AlphaFoldDB" id="A0A218V1P5"/>
<accession>A0A218V1P5</accession>
<dbReference type="EMBL" id="MUZQ01000074">
    <property type="protein sequence ID" value="OWK59640.1"/>
    <property type="molecule type" value="Genomic_DNA"/>
</dbReference>